<dbReference type="PANTHER" id="PTHR23501:SF192">
    <property type="entry name" value="TRANSPORTER"/>
    <property type="match status" value="1"/>
</dbReference>
<dbReference type="AlphaFoldDB" id="T0YX78"/>
<evidence type="ECO:0000256" key="5">
    <source>
        <dbReference type="SAM" id="Phobius"/>
    </source>
</evidence>
<dbReference type="InterPro" id="IPR020846">
    <property type="entry name" value="MFS_dom"/>
</dbReference>
<dbReference type="PANTHER" id="PTHR23501">
    <property type="entry name" value="MAJOR FACILITATOR SUPERFAMILY"/>
    <property type="match status" value="1"/>
</dbReference>
<evidence type="ECO:0000256" key="3">
    <source>
        <dbReference type="ARBA" id="ARBA00022989"/>
    </source>
</evidence>
<evidence type="ECO:0000256" key="2">
    <source>
        <dbReference type="ARBA" id="ARBA00022692"/>
    </source>
</evidence>
<sequence>YHSAIPVAFTLLILAALFLKDNSTRTREVVDFPGVLALAVGVVTLILGLSEGEYWGWSSIRIIGIFLVSIASILLFVLIEFRSKSPFISMKLMKIRNVFLSNFTGLFAMTGMFFLFYTVPTLLEDPEPAGFALSIVNTGLVMLPAAAVSMIFAPISAMITKRKGPKLTIMIGTVVLFASYLGLYFNRGTPAAITEDAAIMGIGLSFIFVGVINMLLISTPRNEAGASTGMNVVFRNIGSAIAPAIGGVIETTYVTKAIIGVAPNGAPIYFSFPSSTAFSYIYIIGMAFLAISVVFTLLMKKIVMNKPSVEGPAKTEDIMLEGHS</sequence>
<feature type="transmembrane region" description="Helical" evidence="5">
    <location>
        <begin position="237"/>
        <end position="259"/>
    </location>
</feature>
<dbReference type="GO" id="GO:0022857">
    <property type="term" value="F:transmembrane transporter activity"/>
    <property type="evidence" value="ECO:0007669"/>
    <property type="project" value="InterPro"/>
</dbReference>
<dbReference type="PROSITE" id="PS50850">
    <property type="entry name" value="MFS"/>
    <property type="match status" value="1"/>
</dbReference>
<dbReference type="InterPro" id="IPR011701">
    <property type="entry name" value="MFS"/>
</dbReference>
<dbReference type="EMBL" id="AUZY01009986">
    <property type="protein sequence ID" value="EQD40211.1"/>
    <property type="molecule type" value="Genomic_DNA"/>
</dbReference>
<evidence type="ECO:0000259" key="6">
    <source>
        <dbReference type="PROSITE" id="PS50850"/>
    </source>
</evidence>
<feature type="domain" description="Major facilitator superfamily (MFS) profile" evidence="6">
    <location>
        <begin position="97"/>
        <end position="324"/>
    </location>
</feature>
<dbReference type="Pfam" id="PF07690">
    <property type="entry name" value="MFS_1"/>
    <property type="match status" value="1"/>
</dbReference>
<feature type="transmembrane region" description="Helical" evidence="5">
    <location>
        <begin position="99"/>
        <end position="119"/>
    </location>
</feature>
<dbReference type="Gene3D" id="1.20.1250.20">
    <property type="entry name" value="MFS general substrate transporter like domains"/>
    <property type="match status" value="1"/>
</dbReference>
<evidence type="ECO:0000256" key="4">
    <source>
        <dbReference type="ARBA" id="ARBA00023136"/>
    </source>
</evidence>
<keyword evidence="4 5" id="KW-0472">Membrane</keyword>
<proteinExistence type="predicted"/>
<comment type="subcellular location">
    <subcellularLocation>
        <location evidence="1">Membrane</location>
        <topology evidence="1">Multi-pass membrane protein</topology>
    </subcellularLocation>
</comment>
<reference evidence="7" key="1">
    <citation type="submission" date="2013-08" db="EMBL/GenBank/DDBJ databases">
        <authorList>
            <person name="Mendez C."/>
            <person name="Richter M."/>
            <person name="Ferrer M."/>
            <person name="Sanchez J."/>
        </authorList>
    </citation>
    <scope>NUCLEOTIDE SEQUENCE</scope>
</reference>
<evidence type="ECO:0000313" key="7">
    <source>
        <dbReference type="EMBL" id="EQD40211.1"/>
    </source>
</evidence>
<organism evidence="7">
    <name type="scientific">mine drainage metagenome</name>
    <dbReference type="NCBI Taxonomy" id="410659"/>
    <lineage>
        <taxon>unclassified sequences</taxon>
        <taxon>metagenomes</taxon>
        <taxon>ecological metagenomes</taxon>
    </lineage>
</organism>
<feature type="non-terminal residue" evidence="7">
    <location>
        <position position="1"/>
    </location>
</feature>
<feature type="transmembrane region" description="Helical" evidence="5">
    <location>
        <begin position="197"/>
        <end position="216"/>
    </location>
</feature>
<keyword evidence="3 5" id="KW-1133">Transmembrane helix</keyword>
<dbReference type="SUPFAM" id="SSF103473">
    <property type="entry name" value="MFS general substrate transporter"/>
    <property type="match status" value="1"/>
</dbReference>
<feature type="transmembrane region" description="Helical" evidence="5">
    <location>
        <begin position="279"/>
        <end position="298"/>
    </location>
</feature>
<gene>
    <name evidence="7" type="ORF">B1B_15018</name>
</gene>
<dbReference type="GO" id="GO:0005886">
    <property type="term" value="C:plasma membrane"/>
    <property type="evidence" value="ECO:0007669"/>
    <property type="project" value="TreeGrafter"/>
</dbReference>
<name>T0YX78_9ZZZZ</name>
<feature type="transmembrane region" description="Helical" evidence="5">
    <location>
        <begin position="131"/>
        <end position="155"/>
    </location>
</feature>
<dbReference type="InterPro" id="IPR036259">
    <property type="entry name" value="MFS_trans_sf"/>
</dbReference>
<feature type="transmembrane region" description="Helical" evidence="5">
    <location>
        <begin position="6"/>
        <end position="22"/>
    </location>
</feature>
<protein>
    <submittedName>
        <fullName evidence="7">Major facilitator superfamily MFS_1</fullName>
    </submittedName>
</protein>
<feature type="transmembrane region" description="Helical" evidence="5">
    <location>
        <begin position="29"/>
        <end position="49"/>
    </location>
</feature>
<feature type="transmembrane region" description="Helical" evidence="5">
    <location>
        <begin position="167"/>
        <end position="185"/>
    </location>
</feature>
<comment type="caution">
    <text evidence="7">The sequence shown here is derived from an EMBL/GenBank/DDBJ whole genome shotgun (WGS) entry which is preliminary data.</text>
</comment>
<feature type="transmembrane region" description="Helical" evidence="5">
    <location>
        <begin position="55"/>
        <end position="79"/>
    </location>
</feature>
<accession>T0YX78</accession>
<evidence type="ECO:0000256" key="1">
    <source>
        <dbReference type="ARBA" id="ARBA00004141"/>
    </source>
</evidence>
<keyword evidence="2 5" id="KW-0812">Transmembrane</keyword>
<reference evidence="7" key="2">
    <citation type="journal article" date="2014" name="ISME J.">
        <title>Microbial stratification in low pH oxic and suboxic macroscopic growths along an acid mine drainage.</title>
        <authorList>
            <person name="Mendez-Garcia C."/>
            <person name="Mesa V."/>
            <person name="Sprenger R.R."/>
            <person name="Richter M."/>
            <person name="Diez M.S."/>
            <person name="Solano J."/>
            <person name="Bargiela R."/>
            <person name="Golyshina O.V."/>
            <person name="Manteca A."/>
            <person name="Ramos J.L."/>
            <person name="Gallego J.R."/>
            <person name="Llorente I."/>
            <person name="Martins Dos Santos V.A."/>
            <person name="Jensen O.N."/>
            <person name="Pelaez A.I."/>
            <person name="Sanchez J."/>
            <person name="Ferrer M."/>
        </authorList>
    </citation>
    <scope>NUCLEOTIDE SEQUENCE</scope>
</reference>